<reference evidence="6 7" key="1">
    <citation type="submission" date="2019-12" db="EMBL/GenBank/DDBJ databases">
        <title>Whole genome shotgun sequence of Streptomyces hygroscopicus subsp. glebosus NBRC 13786.</title>
        <authorList>
            <person name="Ichikawa N."/>
            <person name="Kimura A."/>
            <person name="Kitahashi Y."/>
            <person name="Komaki H."/>
            <person name="Tamura T."/>
        </authorList>
    </citation>
    <scope>NUCLEOTIDE SEQUENCE [LARGE SCALE GENOMIC DNA]</scope>
    <source>
        <strain evidence="6 7">NBRC 13786</strain>
    </source>
</reference>
<dbReference type="GO" id="GO:0004497">
    <property type="term" value="F:monooxygenase activity"/>
    <property type="evidence" value="ECO:0007669"/>
    <property type="project" value="UniProtKB-KW"/>
</dbReference>
<keyword evidence="7" id="KW-1185">Reference proteome</keyword>
<dbReference type="PANTHER" id="PTHR46972:SF1">
    <property type="entry name" value="FAD DEPENDENT OXIDOREDUCTASE DOMAIN-CONTAINING PROTEIN"/>
    <property type="match status" value="1"/>
</dbReference>
<sequence length="215" mass="22699">MCAAAQSPTRLSFFVARCGENTGMPCADSNTICARRHVSTDPVPLRTIRSNKVSGTRALGEGRHDVTFADGSTVVTSLLVGADGAWSRVRPLLSDATPEYVGTSFVETNLSDADTRHPAAAKAVGGGSMIAPAPGKEIFAPRESGDTLHAYVALSKPQDWFAAKQHSPGHAQDDYRPGPIGDLRLDRADSCSDDGSTPSPRGGTRRCSRGESLFK</sequence>
<keyword evidence="3" id="KW-0560">Oxidoreductase</keyword>
<dbReference type="PANTHER" id="PTHR46972">
    <property type="entry name" value="MONOOXYGENASE ASQM-RELATED"/>
    <property type="match status" value="1"/>
</dbReference>
<keyword evidence="1" id="KW-0285">Flavoprotein</keyword>
<comment type="caution">
    <text evidence="6">The sequence shown here is derived from an EMBL/GenBank/DDBJ whole genome shotgun (WGS) entry which is preliminary data.</text>
</comment>
<proteinExistence type="predicted"/>
<protein>
    <recommendedName>
        <fullName evidence="8">FAD-binding domain-containing protein</fullName>
    </recommendedName>
</protein>
<accession>A0A640T5V7</accession>
<evidence type="ECO:0008006" key="8">
    <source>
        <dbReference type="Google" id="ProtNLM"/>
    </source>
</evidence>
<evidence type="ECO:0000256" key="4">
    <source>
        <dbReference type="ARBA" id="ARBA00023033"/>
    </source>
</evidence>
<evidence type="ECO:0000313" key="7">
    <source>
        <dbReference type="Proteomes" id="UP000430079"/>
    </source>
</evidence>
<dbReference type="InterPro" id="IPR036188">
    <property type="entry name" value="FAD/NAD-bd_sf"/>
</dbReference>
<evidence type="ECO:0000256" key="3">
    <source>
        <dbReference type="ARBA" id="ARBA00023002"/>
    </source>
</evidence>
<gene>
    <name evidence="6" type="ORF">Sgleb_71400</name>
</gene>
<evidence type="ECO:0000256" key="2">
    <source>
        <dbReference type="ARBA" id="ARBA00022827"/>
    </source>
</evidence>
<evidence type="ECO:0000256" key="1">
    <source>
        <dbReference type="ARBA" id="ARBA00022630"/>
    </source>
</evidence>
<feature type="region of interest" description="Disordered" evidence="5">
    <location>
        <begin position="163"/>
        <end position="215"/>
    </location>
</feature>
<dbReference type="Proteomes" id="UP000430079">
    <property type="component" value="Unassembled WGS sequence"/>
</dbReference>
<keyword evidence="4" id="KW-0503">Monooxygenase</keyword>
<dbReference type="AlphaFoldDB" id="A0A640T5V7"/>
<dbReference type="SUPFAM" id="SSF51905">
    <property type="entry name" value="FAD/NAD(P)-binding domain"/>
    <property type="match status" value="1"/>
</dbReference>
<dbReference type="EMBL" id="BLIO01000001">
    <property type="protein sequence ID" value="GFE19093.1"/>
    <property type="molecule type" value="Genomic_DNA"/>
</dbReference>
<dbReference type="Gene3D" id="3.50.50.60">
    <property type="entry name" value="FAD/NAD(P)-binding domain"/>
    <property type="match status" value="1"/>
</dbReference>
<evidence type="ECO:0000256" key="5">
    <source>
        <dbReference type="SAM" id="MobiDB-lite"/>
    </source>
</evidence>
<organism evidence="6 7">
    <name type="scientific">Streptomyces glebosus</name>
    <dbReference type="NCBI Taxonomy" id="249580"/>
    <lineage>
        <taxon>Bacteria</taxon>
        <taxon>Bacillati</taxon>
        <taxon>Actinomycetota</taxon>
        <taxon>Actinomycetes</taxon>
        <taxon>Kitasatosporales</taxon>
        <taxon>Streptomycetaceae</taxon>
        <taxon>Streptomyces</taxon>
    </lineage>
</organism>
<evidence type="ECO:0000313" key="6">
    <source>
        <dbReference type="EMBL" id="GFE19093.1"/>
    </source>
</evidence>
<keyword evidence="2" id="KW-0274">FAD</keyword>
<name>A0A640T5V7_9ACTN</name>